<dbReference type="InterPro" id="IPR050812">
    <property type="entry name" value="Preph/Arog_dehydrog"/>
</dbReference>
<accession>A0ABT2QKM4</accession>
<sequence>MSRSIALFGAGGKMGCRITDQLKDNPHYDVRYVEPSEDGADRLADRSVSPTPVADAVDGANVAIMAVPDRLLGSVLEDVAPRLDPGSIVMLLDPAAAYAGVLPEVDDLSYVISHPCHPPLFDGPTDSEERRDWFGGQGLAEQDIVCALHRGSEEDYAIGEAIARDIYAPVDEAHRVTTEQMAILEPQLVEALLSTCLIALEEGMQRVIEMGVPEAAARSMMYGHLRTELAIVFDEVDFPLSDGAQRVAAESRDELFRSEWKETFFGSEKVRRNAELIVEEN</sequence>
<keyword evidence="4" id="KW-1185">Reference proteome</keyword>
<keyword evidence="1" id="KW-0560">Oxidoreductase</keyword>
<proteinExistence type="predicted"/>
<gene>
    <name evidence="3" type="ORF">OB955_22615</name>
</gene>
<evidence type="ECO:0000313" key="4">
    <source>
        <dbReference type="Proteomes" id="UP001320972"/>
    </source>
</evidence>
<dbReference type="InterPro" id="IPR037161">
    <property type="entry name" value="Semialdehyde_DH-like_C"/>
</dbReference>
<feature type="domain" description="Phosphogluconate dehydrogenase (decarboxylating) C-terminal" evidence="2">
    <location>
        <begin position="125"/>
        <end position="277"/>
    </location>
</feature>
<evidence type="ECO:0000313" key="3">
    <source>
        <dbReference type="EMBL" id="MCU4975486.1"/>
    </source>
</evidence>
<dbReference type="Proteomes" id="UP001320972">
    <property type="component" value="Unassembled WGS sequence"/>
</dbReference>
<name>A0ABT2QKM4_9EURY</name>
<dbReference type="Pfam" id="PF16896">
    <property type="entry name" value="PGDH_C"/>
    <property type="match status" value="1"/>
</dbReference>
<reference evidence="3 4" key="1">
    <citation type="submission" date="2022-09" db="EMBL/GenBank/DDBJ databases">
        <title>Enrichment on poylsaccharides allowed isolation of novel metabolic and taxonomic groups of Haloarchaea.</title>
        <authorList>
            <person name="Sorokin D.Y."/>
            <person name="Elcheninov A.G."/>
            <person name="Khizhniak T.V."/>
            <person name="Kolganova T.V."/>
            <person name="Kublanov I.V."/>
        </authorList>
    </citation>
    <scope>NUCLEOTIDE SEQUENCE [LARGE SCALE GENOMIC DNA]</scope>
    <source>
        <strain evidence="3 4">AArc-m2/3/4</strain>
    </source>
</reference>
<dbReference type="Gene3D" id="1.10.3640.10">
    <property type="entry name" value="Semialdehyde dehydrogenase-like, C-terminal"/>
    <property type="match status" value="1"/>
</dbReference>
<protein>
    <submittedName>
        <fullName evidence="3">Semialdehyde dehydrogenase</fullName>
    </submittedName>
</protein>
<dbReference type="SUPFAM" id="SSF51735">
    <property type="entry name" value="NAD(P)-binding Rossmann-fold domains"/>
    <property type="match status" value="1"/>
</dbReference>
<comment type="caution">
    <text evidence="3">The sequence shown here is derived from an EMBL/GenBank/DDBJ whole genome shotgun (WGS) entry which is preliminary data.</text>
</comment>
<dbReference type="InterPro" id="IPR036291">
    <property type="entry name" value="NAD(P)-bd_dom_sf"/>
</dbReference>
<dbReference type="InterPro" id="IPR031663">
    <property type="entry name" value="PGDH_C"/>
</dbReference>
<dbReference type="RefSeq" id="WP_338009204.1">
    <property type="nucleotide sequence ID" value="NZ_JAOPKB010000019.1"/>
</dbReference>
<dbReference type="PANTHER" id="PTHR21363">
    <property type="entry name" value="PREPHENATE DEHYDROGENASE"/>
    <property type="match status" value="1"/>
</dbReference>
<dbReference type="PANTHER" id="PTHR21363:SF0">
    <property type="entry name" value="PREPHENATE DEHYDROGENASE [NADP(+)]"/>
    <property type="match status" value="1"/>
</dbReference>
<dbReference type="Gene3D" id="3.40.50.720">
    <property type="entry name" value="NAD(P)-binding Rossmann-like Domain"/>
    <property type="match status" value="1"/>
</dbReference>
<dbReference type="EMBL" id="JAOPKB010000019">
    <property type="protein sequence ID" value="MCU4975486.1"/>
    <property type="molecule type" value="Genomic_DNA"/>
</dbReference>
<organism evidence="3 4">
    <name type="scientific">Natronoglomus mannanivorans</name>
    <dbReference type="NCBI Taxonomy" id="2979990"/>
    <lineage>
        <taxon>Archaea</taxon>
        <taxon>Methanobacteriati</taxon>
        <taxon>Methanobacteriota</taxon>
        <taxon>Stenosarchaea group</taxon>
        <taxon>Halobacteria</taxon>
        <taxon>Halobacteriales</taxon>
        <taxon>Natrialbaceae</taxon>
        <taxon>Natronoglomus</taxon>
    </lineage>
</organism>
<evidence type="ECO:0000256" key="1">
    <source>
        <dbReference type="ARBA" id="ARBA00023002"/>
    </source>
</evidence>
<evidence type="ECO:0000259" key="2">
    <source>
        <dbReference type="Pfam" id="PF16896"/>
    </source>
</evidence>